<evidence type="ECO:0000313" key="2">
    <source>
        <dbReference type="Proteomes" id="UP000789508"/>
    </source>
</evidence>
<comment type="caution">
    <text evidence="1">The sequence shown here is derived from an EMBL/GenBank/DDBJ whole genome shotgun (WGS) entry which is preliminary data.</text>
</comment>
<dbReference type="PANTHER" id="PTHR46060:SF1">
    <property type="entry name" value="MARINER MOS1 TRANSPOSASE-LIKE PROTEIN"/>
    <property type="match status" value="1"/>
</dbReference>
<dbReference type="OrthoDB" id="6118231at2759"/>
<organism evidence="1 2">
    <name type="scientific">Ambispora leptoticha</name>
    <dbReference type="NCBI Taxonomy" id="144679"/>
    <lineage>
        <taxon>Eukaryota</taxon>
        <taxon>Fungi</taxon>
        <taxon>Fungi incertae sedis</taxon>
        <taxon>Mucoromycota</taxon>
        <taxon>Glomeromycotina</taxon>
        <taxon>Glomeromycetes</taxon>
        <taxon>Archaeosporales</taxon>
        <taxon>Ambisporaceae</taxon>
        <taxon>Ambispora</taxon>
    </lineage>
</organism>
<dbReference type="EMBL" id="CAJVPS010000612">
    <property type="protein sequence ID" value="CAG8498165.1"/>
    <property type="molecule type" value="Genomic_DNA"/>
</dbReference>
<dbReference type="PANTHER" id="PTHR46060">
    <property type="entry name" value="MARINER MOS1 TRANSPOSASE-LIKE PROTEIN"/>
    <property type="match status" value="1"/>
</dbReference>
<dbReference type="InterPro" id="IPR052709">
    <property type="entry name" value="Transposase-MT_Hybrid"/>
</dbReference>
<keyword evidence="2" id="KW-1185">Reference proteome</keyword>
<protein>
    <submittedName>
        <fullName evidence="1">9981_t:CDS:1</fullName>
    </submittedName>
</protein>
<evidence type="ECO:0000313" key="1">
    <source>
        <dbReference type="EMBL" id="CAG8498165.1"/>
    </source>
</evidence>
<dbReference type="Proteomes" id="UP000789508">
    <property type="component" value="Unassembled WGS sequence"/>
</dbReference>
<reference evidence="1" key="1">
    <citation type="submission" date="2021-06" db="EMBL/GenBank/DDBJ databases">
        <authorList>
            <person name="Kallberg Y."/>
            <person name="Tangrot J."/>
            <person name="Rosling A."/>
        </authorList>
    </citation>
    <scope>NUCLEOTIDE SEQUENCE</scope>
    <source>
        <strain evidence="1">FL130A</strain>
    </source>
</reference>
<accession>A0A9N8ZJR5</accession>
<proteinExistence type="predicted"/>
<sequence length="98" mass="11247">MPPKLDEVPVPQWTRISATWEEEIKGKAYSGSPRKAVRSEKIARVKDLVSSDLHIFIKELANEVGISCERISYILHEELSLHKLCAKWVSHSLSEEYK</sequence>
<name>A0A9N8ZJR5_9GLOM</name>
<gene>
    <name evidence="1" type="ORF">ALEPTO_LOCUS3345</name>
</gene>
<dbReference type="AlphaFoldDB" id="A0A9N8ZJR5"/>